<evidence type="ECO:0000256" key="4">
    <source>
        <dbReference type="ARBA" id="ARBA00022827"/>
    </source>
</evidence>
<proteinExistence type="inferred from homology"/>
<evidence type="ECO:0000256" key="3">
    <source>
        <dbReference type="ARBA" id="ARBA00022630"/>
    </source>
</evidence>
<dbReference type="SUPFAM" id="SSF55103">
    <property type="entry name" value="FAD-linked oxidases, C-terminal domain"/>
    <property type="match status" value="1"/>
</dbReference>
<dbReference type="InterPro" id="IPR016171">
    <property type="entry name" value="Vanillyl_alc_oxidase_C-sub2"/>
</dbReference>
<keyword evidence="3" id="KW-0285">Flavoprotein</keyword>
<feature type="domain" description="FAD-binding PCMH-type" evidence="6">
    <location>
        <begin position="70"/>
        <end position="249"/>
    </location>
</feature>
<evidence type="ECO:0000313" key="8">
    <source>
        <dbReference type="Proteomes" id="UP000234433"/>
    </source>
</evidence>
<dbReference type="Gene3D" id="1.10.45.10">
    <property type="entry name" value="Vanillyl-alcohol Oxidase, Chain A, domain 4"/>
    <property type="match status" value="1"/>
</dbReference>
<dbReference type="InterPro" id="IPR016164">
    <property type="entry name" value="FAD-linked_Oxase-like_C"/>
</dbReference>
<dbReference type="GO" id="GO:0071949">
    <property type="term" value="F:FAD binding"/>
    <property type="evidence" value="ECO:0007669"/>
    <property type="project" value="InterPro"/>
</dbReference>
<evidence type="ECO:0000256" key="5">
    <source>
        <dbReference type="ARBA" id="ARBA00023002"/>
    </source>
</evidence>
<dbReference type="InterPro" id="IPR016166">
    <property type="entry name" value="FAD-bd_PCMH"/>
</dbReference>
<reference evidence="7 8" key="1">
    <citation type="submission" date="2017-03" db="EMBL/GenBank/DDBJ databases">
        <authorList>
            <person name="Afonso C.L."/>
            <person name="Miller P.J."/>
            <person name="Scott M.A."/>
            <person name="Spackman E."/>
            <person name="Goraichik I."/>
            <person name="Dimitrov K.M."/>
            <person name="Suarez D.L."/>
            <person name="Swayne D.E."/>
        </authorList>
    </citation>
    <scope>NUCLEOTIDE SEQUENCE [LARGE SCALE GENOMIC DNA]</scope>
    <source>
        <strain evidence="7 8">CNRZ 918</strain>
    </source>
</reference>
<dbReference type="Gene3D" id="3.30.70.2740">
    <property type="match status" value="1"/>
</dbReference>
<dbReference type="InterPro" id="IPR004113">
    <property type="entry name" value="FAD-bd_oxidored_4_C"/>
</dbReference>
<dbReference type="Pfam" id="PF01565">
    <property type="entry name" value="FAD_binding_4"/>
    <property type="match status" value="1"/>
</dbReference>
<dbReference type="InterPro" id="IPR006094">
    <property type="entry name" value="Oxid_FAD_bind_N"/>
</dbReference>
<dbReference type="PROSITE" id="PS51387">
    <property type="entry name" value="FAD_PCMH"/>
    <property type="match status" value="1"/>
</dbReference>
<comment type="cofactor">
    <cofactor evidence="1">
        <name>FAD</name>
        <dbReference type="ChEBI" id="CHEBI:57692"/>
    </cofactor>
</comment>
<dbReference type="FunFam" id="3.30.70.2740:FF:000001">
    <property type="entry name" value="D-lactate dehydrogenase mitochondrial"/>
    <property type="match status" value="1"/>
</dbReference>
<dbReference type="Pfam" id="PF02913">
    <property type="entry name" value="FAD-oxidase_C"/>
    <property type="match status" value="1"/>
</dbReference>
<organism evidence="7 8">
    <name type="scientific">Brevibacterium antiquum CNRZ 918</name>
    <dbReference type="NCBI Taxonomy" id="1255637"/>
    <lineage>
        <taxon>Bacteria</taxon>
        <taxon>Bacillati</taxon>
        <taxon>Actinomycetota</taxon>
        <taxon>Actinomycetes</taxon>
        <taxon>Micrococcales</taxon>
        <taxon>Brevibacteriaceae</taxon>
        <taxon>Brevibacterium</taxon>
    </lineage>
</organism>
<sequence>MLNRRRKTVAEAVVTTPAVAFGKVVMTVQDQTTVGAAELDVLAARLSIGALTTDPDVIEAHARDEALFCPHEGAIALVRATSATDVQEVMRFASEHGVPVVPQGARSGISGGANGSPGAILLNVSRMRDVISVNEAERLVTVQPGIINQDLKDHLAPFGLSYPPDPGSVGLSSIGGNIATNAGGLCCVKYGVTRDYVRSLTVVLADGTLTKLGPQTAKGVAGLDMRHLFVGSEGTLGIVVEATLRLIPKLPDPFTAVATFPDERSGLQTVADFMAAGGAPSLLEFLDSSSLKMLNEFGDFGLDGDAGSMLIMQVDQNPADSAAIMAQFAEVAESCGALDVAYSDDPTDSAALITARRMIQPAYEKFANAHGGGQLLDDVCLPRVAMPEFCDRLKELQESSGLMIALVAHAGDGNTHPSVFFDANDAEQTAQAQEIFGEIMRIGLELGGTITGEHGVGYLKRDWLNNELDEGSRRIQIAVKNALDPQGLLNPGKMLSAI</sequence>
<evidence type="ECO:0000259" key="6">
    <source>
        <dbReference type="PROSITE" id="PS51387"/>
    </source>
</evidence>
<dbReference type="Proteomes" id="UP000234433">
    <property type="component" value="Unassembled WGS sequence"/>
</dbReference>
<dbReference type="FunFam" id="1.10.45.10:FF:000001">
    <property type="entry name" value="D-lactate dehydrogenase mitochondrial"/>
    <property type="match status" value="1"/>
</dbReference>
<dbReference type="EMBL" id="FXZD01000002">
    <property type="protein sequence ID" value="SMX70480.1"/>
    <property type="molecule type" value="Genomic_DNA"/>
</dbReference>
<evidence type="ECO:0000256" key="2">
    <source>
        <dbReference type="ARBA" id="ARBA00008000"/>
    </source>
</evidence>
<protein>
    <submittedName>
        <fullName evidence="7">Glycolate oxidase</fullName>
        <ecNumber evidence="7">1.1.3.15</ecNumber>
    </submittedName>
</protein>
<comment type="similarity">
    <text evidence="2">Belongs to the FAD-binding oxidoreductase/transferase type 4 family.</text>
</comment>
<dbReference type="PANTHER" id="PTHR42934">
    <property type="entry name" value="GLYCOLATE OXIDASE SUBUNIT GLCD"/>
    <property type="match status" value="1"/>
</dbReference>
<name>A0A2H1I5T4_9MICO</name>
<dbReference type="AlphaFoldDB" id="A0A2H1I5T4"/>
<dbReference type="Gene3D" id="3.30.465.10">
    <property type="match status" value="1"/>
</dbReference>
<dbReference type="SUPFAM" id="SSF56176">
    <property type="entry name" value="FAD-binding/transporter-associated domain-like"/>
    <property type="match status" value="1"/>
</dbReference>
<accession>A0A2H1I5T4</accession>
<dbReference type="GO" id="GO:0003973">
    <property type="term" value="F:(S)-2-hydroxy-acid oxidase activity"/>
    <property type="evidence" value="ECO:0007669"/>
    <property type="project" value="UniProtKB-EC"/>
</dbReference>
<evidence type="ECO:0000313" key="7">
    <source>
        <dbReference type="EMBL" id="SMX70480.1"/>
    </source>
</evidence>
<dbReference type="PANTHER" id="PTHR42934:SF2">
    <property type="entry name" value="GLYCOLATE OXIDASE SUBUNIT GLCD"/>
    <property type="match status" value="1"/>
</dbReference>
<dbReference type="InterPro" id="IPR036318">
    <property type="entry name" value="FAD-bd_PCMH-like_sf"/>
</dbReference>
<dbReference type="InterPro" id="IPR016169">
    <property type="entry name" value="FAD-bd_PCMH_sub2"/>
</dbReference>
<keyword evidence="4" id="KW-0274">FAD</keyword>
<evidence type="ECO:0000256" key="1">
    <source>
        <dbReference type="ARBA" id="ARBA00001974"/>
    </source>
</evidence>
<keyword evidence="5 7" id="KW-0560">Oxidoreductase</keyword>
<dbReference type="InterPro" id="IPR051914">
    <property type="entry name" value="FAD-linked_OxidoTrans_Type4"/>
</dbReference>
<gene>
    <name evidence="7" type="ORF">BANT918_00582</name>
</gene>
<dbReference type="EC" id="1.1.3.15" evidence="7"/>